<keyword evidence="3 5" id="KW-1133">Transmembrane helix</keyword>
<feature type="transmembrane region" description="Helical" evidence="5">
    <location>
        <begin position="105"/>
        <end position="124"/>
    </location>
</feature>
<feature type="transmembrane region" description="Helical" evidence="5">
    <location>
        <begin position="131"/>
        <end position="150"/>
    </location>
</feature>
<accession>A0A1E4RPI5</accession>
<feature type="transmembrane region" description="Helical" evidence="5">
    <location>
        <begin position="489"/>
        <end position="513"/>
    </location>
</feature>
<dbReference type="Gene3D" id="1.20.1250.20">
    <property type="entry name" value="MFS general substrate transporter like domains"/>
    <property type="match status" value="1"/>
</dbReference>
<feature type="transmembrane region" description="Helical" evidence="5">
    <location>
        <begin position="361"/>
        <end position="380"/>
    </location>
</feature>
<sequence length="531" mass="60181">MNENIEQVGEVPGTTILVDKDGQVQNYMGGVKLNHQSETDIILIPQPSDTDQNDPLLWSPKWKKLHITILFFYTLINACAAHWTTTVYTLFTKDFNTSYSNLNQVTGAQNLVLAFSCIFSQPFANKFGRRPTYICSTIICLVAFIAFAGARSYAGYMVYGVLIGLGVGPMDSLVGPSVHDVFFLHQHGYMAAYVIALGFGSNFGIVISGYIVETTKKWEWCLYVLIILDVCVLIFAIFFLEESLYHRDTKDKIAIVESHSQESNEKEEIKETVEVDNLSPIPRKPFWQRITFLSLDKANKSNIFELTIAPIKTFRYPAVIFTSLIYGIQICWLQLFGVTLSQFYSAPPYNFTSEAIGNMNWAGIVGTIIGAAYLQISDWYQVYRAKKNNGIAEPEHKLDLWYVPMILNVLGLFLYGYGPKYGYHWVVGAIGIGLINIGIFSLTTISLTYVMESYPKQTSKTMVAVLFVRNIMSAIFTWVFQYWLEGLGVIWLVAMLGLLCFFINASVLIMVFWGKSFRQKTAHWYFNSVQD</sequence>
<feature type="transmembrane region" description="Helical" evidence="5">
    <location>
        <begin position="318"/>
        <end position="341"/>
    </location>
</feature>
<dbReference type="AlphaFoldDB" id="A0A1E4RPI5"/>
<feature type="domain" description="Major facilitator superfamily (MFS) profile" evidence="6">
    <location>
        <begin position="63"/>
        <end position="518"/>
    </location>
</feature>
<dbReference type="GO" id="GO:0005886">
    <property type="term" value="C:plasma membrane"/>
    <property type="evidence" value="ECO:0007669"/>
    <property type="project" value="TreeGrafter"/>
</dbReference>
<protein>
    <submittedName>
        <fullName evidence="7">MFS general substrate transporter</fullName>
    </submittedName>
</protein>
<gene>
    <name evidence="7" type="ORF">HYPBUDRAFT_147687</name>
</gene>
<comment type="subcellular location">
    <subcellularLocation>
        <location evidence="1">Membrane</location>
        <topology evidence="1">Multi-pass membrane protein</topology>
    </subcellularLocation>
</comment>
<dbReference type="SUPFAM" id="SSF103473">
    <property type="entry name" value="MFS general substrate transporter"/>
    <property type="match status" value="1"/>
</dbReference>
<dbReference type="InterPro" id="IPR011701">
    <property type="entry name" value="MFS"/>
</dbReference>
<keyword evidence="8" id="KW-1185">Reference proteome</keyword>
<evidence type="ECO:0000256" key="2">
    <source>
        <dbReference type="ARBA" id="ARBA00022692"/>
    </source>
</evidence>
<dbReference type="GO" id="GO:0000324">
    <property type="term" value="C:fungal-type vacuole"/>
    <property type="evidence" value="ECO:0007669"/>
    <property type="project" value="TreeGrafter"/>
</dbReference>
<dbReference type="Proteomes" id="UP000095085">
    <property type="component" value="Unassembled WGS sequence"/>
</dbReference>
<feature type="transmembrane region" description="Helical" evidence="5">
    <location>
        <begin position="190"/>
        <end position="210"/>
    </location>
</feature>
<organism evidence="7 8">
    <name type="scientific">Hyphopichia burtonii NRRL Y-1933</name>
    <dbReference type="NCBI Taxonomy" id="984485"/>
    <lineage>
        <taxon>Eukaryota</taxon>
        <taxon>Fungi</taxon>
        <taxon>Dikarya</taxon>
        <taxon>Ascomycota</taxon>
        <taxon>Saccharomycotina</taxon>
        <taxon>Pichiomycetes</taxon>
        <taxon>Debaryomycetaceae</taxon>
        <taxon>Hyphopichia</taxon>
    </lineage>
</organism>
<evidence type="ECO:0000256" key="4">
    <source>
        <dbReference type="ARBA" id="ARBA00023136"/>
    </source>
</evidence>
<dbReference type="PANTHER" id="PTHR23502:SF34">
    <property type="entry name" value="PROTEIN HOL1"/>
    <property type="match status" value="1"/>
</dbReference>
<evidence type="ECO:0000256" key="3">
    <source>
        <dbReference type="ARBA" id="ARBA00022989"/>
    </source>
</evidence>
<name>A0A1E4RPI5_9ASCO</name>
<dbReference type="STRING" id="984485.A0A1E4RPI5"/>
<evidence type="ECO:0000256" key="1">
    <source>
        <dbReference type="ARBA" id="ARBA00004141"/>
    </source>
</evidence>
<dbReference type="GO" id="GO:0022857">
    <property type="term" value="F:transmembrane transporter activity"/>
    <property type="evidence" value="ECO:0007669"/>
    <property type="project" value="InterPro"/>
</dbReference>
<keyword evidence="2 5" id="KW-0812">Transmembrane</keyword>
<feature type="transmembrane region" description="Helical" evidence="5">
    <location>
        <begin position="400"/>
        <end position="417"/>
    </location>
</feature>
<dbReference type="GeneID" id="30994621"/>
<evidence type="ECO:0000313" key="7">
    <source>
        <dbReference type="EMBL" id="ODV69183.1"/>
    </source>
</evidence>
<reference evidence="8" key="1">
    <citation type="submission" date="2016-05" db="EMBL/GenBank/DDBJ databases">
        <title>Comparative genomics of biotechnologically important yeasts.</title>
        <authorList>
            <consortium name="DOE Joint Genome Institute"/>
            <person name="Riley R."/>
            <person name="Haridas S."/>
            <person name="Wolfe K.H."/>
            <person name="Lopes M.R."/>
            <person name="Hittinger C.T."/>
            <person name="Goker M."/>
            <person name="Salamov A."/>
            <person name="Wisecaver J."/>
            <person name="Long T.M."/>
            <person name="Aerts A.L."/>
            <person name="Barry K."/>
            <person name="Choi C."/>
            <person name="Clum A."/>
            <person name="Coughlan A.Y."/>
            <person name="Deshpande S."/>
            <person name="Douglass A.P."/>
            <person name="Hanson S.J."/>
            <person name="Klenk H.-P."/>
            <person name="Labutti K."/>
            <person name="Lapidus A."/>
            <person name="Lindquist E."/>
            <person name="Lipzen A."/>
            <person name="Meier-Kolthoff J.P."/>
            <person name="Ohm R.A."/>
            <person name="Otillar R.P."/>
            <person name="Pangilinan J."/>
            <person name="Peng Y."/>
            <person name="Rokas A."/>
            <person name="Rosa C.A."/>
            <person name="Scheuner C."/>
            <person name="Sibirny A.A."/>
            <person name="Slot J.C."/>
            <person name="Stielow J.B."/>
            <person name="Sun H."/>
            <person name="Kurtzman C.P."/>
            <person name="Blackwell M."/>
            <person name="Grigoriev I.V."/>
            <person name="Jeffries T.W."/>
        </authorList>
    </citation>
    <scope>NUCLEOTIDE SEQUENCE [LARGE SCALE GENOMIC DNA]</scope>
    <source>
        <strain evidence="8">NRRL Y-1933</strain>
    </source>
</reference>
<dbReference type="PANTHER" id="PTHR23502">
    <property type="entry name" value="MAJOR FACILITATOR SUPERFAMILY"/>
    <property type="match status" value="1"/>
</dbReference>
<dbReference type="OrthoDB" id="5215911at2759"/>
<keyword evidence="4 5" id="KW-0472">Membrane</keyword>
<dbReference type="InterPro" id="IPR020846">
    <property type="entry name" value="MFS_dom"/>
</dbReference>
<proteinExistence type="predicted"/>
<feature type="transmembrane region" description="Helical" evidence="5">
    <location>
        <begin position="423"/>
        <end position="450"/>
    </location>
</feature>
<dbReference type="RefSeq" id="XP_020078250.1">
    <property type="nucleotide sequence ID" value="XM_020220071.1"/>
</dbReference>
<evidence type="ECO:0000256" key="5">
    <source>
        <dbReference type="SAM" id="Phobius"/>
    </source>
</evidence>
<dbReference type="InterPro" id="IPR036259">
    <property type="entry name" value="MFS_trans_sf"/>
</dbReference>
<feature type="transmembrane region" description="Helical" evidence="5">
    <location>
        <begin position="156"/>
        <end position="178"/>
    </location>
</feature>
<feature type="transmembrane region" description="Helical" evidence="5">
    <location>
        <begin position="222"/>
        <end position="240"/>
    </location>
</feature>
<dbReference type="EMBL" id="KV454539">
    <property type="protein sequence ID" value="ODV69183.1"/>
    <property type="molecule type" value="Genomic_DNA"/>
</dbReference>
<dbReference type="PROSITE" id="PS50850">
    <property type="entry name" value="MFS"/>
    <property type="match status" value="1"/>
</dbReference>
<feature type="transmembrane region" description="Helical" evidence="5">
    <location>
        <begin position="65"/>
        <end position="85"/>
    </location>
</feature>
<evidence type="ECO:0000313" key="8">
    <source>
        <dbReference type="Proteomes" id="UP000095085"/>
    </source>
</evidence>
<evidence type="ECO:0000259" key="6">
    <source>
        <dbReference type="PROSITE" id="PS50850"/>
    </source>
</evidence>
<dbReference type="Pfam" id="PF07690">
    <property type="entry name" value="MFS_1"/>
    <property type="match status" value="1"/>
</dbReference>
<feature type="transmembrane region" description="Helical" evidence="5">
    <location>
        <begin position="462"/>
        <end position="483"/>
    </location>
</feature>